<accession>A0A9X8R450</accession>
<evidence type="ECO:0000313" key="1">
    <source>
        <dbReference type="EMBL" id="SIQ29998.1"/>
    </source>
</evidence>
<dbReference type="EMBL" id="FTMX01000001">
    <property type="protein sequence ID" value="SIQ29998.1"/>
    <property type="molecule type" value="Genomic_DNA"/>
</dbReference>
<protein>
    <submittedName>
        <fullName evidence="1">Uncharacterized protein</fullName>
    </submittedName>
</protein>
<dbReference type="Proteomes" id="UP000185829">
    <property type="component" value="Unassembled WGS sequence"/>
</dbReference>
<organism evidence="1 2">
    <name type="scientific">Peribacillus simplex</name>
    <dbReference type="NCBI Taxonomy" id="1478"/>
    <lineage>
        <taxon>Bacteria</taxon>
        <taxon>Bacillati</taxon>
        <taxon>Bacillota</taxon>
        <taxon>Bacilli</taxon>
        <taxon>Bacillales</taxon>
        <taxon>Bacillaceae</taxon>
        <taxon>Peribacillus</taxon>
    </lineage>
</organism>
<comment type="caution">
    <text evidence="1">The sequence shown here is derived from an EMBL/GenBank/DDBJ whole genome shotgun (WGS) entry which is preliminary data.</text>
</comment>
<evidence type="ECO:0000313" key="2">
    <source>
        <dbReference type="Proteomes" id="UP000185829"/>
    </source>
</evidence>
<gene>
    <name evidence="1" type="ORF">SAMN05878482_101871</name>
</gene>
<reference evidence="1 2" key="1">
    <citation type="submission" date="2017-01" db="EMBL/GenBank/DDBJ databases">
        <authorList>
            <person name="Varghese N."/>
            <person name="Submissions S."/>
        </authorList>
    </citation>
    <scope>NUCLEOTIDE SEQUENCE [LARGE SCALE GENOMIC DNA]</scope>
    <source>
        <strain evidence="1 2">RUG2-6</strain>
    </source>
</reference>
<proteinExistence type="predicted"/>
<sequence>MHSMMLKGFTDAWGYFASFHWQTIHMRVKIRGETTDVAPKEQT</sequence>
<name>A0A9X8R450_9BACI</name>
<dbReference type="AlphaFoldDB" id="A0A9X8R450"/>